<evidence type="ECO:0000256" key="1">
    <source>
        <dbReference type="ARBA" id="ARBA00023125"/>
    </source>
</evidence>
<dbReference type="OrthoDB" id="67699at2157"/>
<dbReference type="Pfam" id="PF01381">
    <property type="entry name" value="HTH_3"/>
    <property type="match status" value="1"/>
</dbReference>
<dbReference type="KEGG" id="mzi:HWN40_06045"/>
<dbReference type="PANTHER" id="PTHR46558">
    <property type="entry name" value="TRACRIPTIONAL REGULATORY PROTEIN-RELATED-RELATED"/>
    <property type="match status" value="1"/>
</dbReference>
<proteinExistence type="predicted"/>
<dbReference type="CDD" id="cd00093">
    <property type="entry name" value="HTH_XRE"/>
    <property type="match status" value="1"/>
</dbReference>
<evidence type="ECO:0000313" key="4">
    <source>
        <dbReference type="Proteomes" id="UP000509594"/>
    </source>
</evidence>
<protein>
    <submittedName>
        <fullName evidence="3">Helix-turn-helix transcriptional regulator</fullName>
    </submittedName>
</protein>
<dbReference type="Proteomes" id="UP000509594">
    <property type="component" value="Chromosome"/>
</dbReference>
<dbReference type="SUPFAM" id="SSF47413">
    <property type="entry name" value="lambda repressor-like DNA-binding domains"/>
    <property type="match status" value="1"/>
</dbReference>
<feature type="domain" description="HTH cro/C1-type" evidence="2">
    <location>
        <begin position="5"/>
        <end position="59"/>
    </location>
</feature>
<dbReference type="InterPro" id="IPR001387">
    <property type="entry name" value="Cro/C1-type_HTH"/>
</dbReference>
<evidence type="ECO:0000259" key="2">
    <source>
        <dbReference type="PROSITE" id="PS50943"/>
    </source>
</evidence>
<dbReference type="Gene3D" id="1.10.260.40">
    <property type="entry name" value="lambda repressor-like DNA-binding domains"/>
    <property type="match status" value="1"/>
</dbReference>
<dbReference type="GeneID" id="55821218"/>
<dbReference type="AlphaFoldDB" id="A0A7D5E7R6"/>
<sequence length="65" mass="7485">MENSLKVWRAKRDITQEELASSVGVTRQTINAIERGKYDPSLELAFRLAGFFECTIEDIFLYKGK</sequence>
<reference evidence="3 4" key="1">
    <citation type="submission" date="2020-06" db="EMBL/GenBank/DDBJ databases">
        <title>Methanolobus halotolerans sp. nov., isolated from a saline lake Tus in Siberia.</title>
        <authorList>
            <person name="Shen Y."/>
            <person name="Chen S.-C."/>
            <person name="Lai M.-C."/>
            <person name="Huang H.-H."/>
            <person name="Chiu H.-H."/>
            <person name="Tang S.-L."/>
            <person name="Rogozin D.Y."/>
            <person name="Degermendzhy A.G."/>
        </authorList>
    </citation>
    <scope>NUCLEOTIDE SEQUENCE [LARGE SCALE GENOMIC DNA]</scope>
    <source>
        <strain evidence="3 4">DSM 21339</strain>
    </source>
</reference>
<dbReference type="InterPro" id="IPR010982">
    <property type="entry name" value="Lambda_DNA-bd_dom_sf"/>
</dbReference>
<accession>A0A7D5E7R6</accession>
<dbReference type="PROSITE" id="PS50943">
    <property type="entry name" value="HTH_CROC1"/>
    <property type="match status" value="1"/>
</dbReference>
<dbReference type="EMBL" id="CP058215">
    <property type="protein sequence ID" value="QLC49838.1"/>
    <property type="molecule type" value="Genomic_DNA"/>
</dbReference>
<evidence type="ECO:0000313" key="3">
    <source>
        <dbReference type="EMBL" id="QLC49838.1"/>
    </source>
</evidence>
<keyword evidence="4" id="KW-1185">Reference proteome</keyword>
<dbReference type="GO" id="GO:0003677">
    <property type="term" value="F:DNA binding"/>
    <property type="evidence" value="ECO:0007669"/>
    <property type="project" value="UniProtKB-KW"/>
</dbReference>
<dbReference type="RefSeq" id="WP_176964894.1">
    <property type="nucleotide sequence ID" value="NZ_CP058215.1"/>
</dbReference>
<dbReference type="SMART" id="SM00530">
    <property type="entry name" value="HTH_XRE"/>
    <property type="match status" value="1"/>
</dbReference>
<organism evidence="3 4">
    <name type="scientific">Methanolobus zinderi</name>
    <dbReference type="NCBI Taxonomy" id="536044"/>
    <lineage>
        <taxon>Archaea</taxon>
        <taxon>Methanobacteriati</taxon>
        <taxon>Methanobacteriota</taxon>
        <taxon>Stenosarchaea group</taxon>
        <taxon>Methanomicrobia</taxon>
        <taxon>Methanosarcinales</taxon>
        <taxon>Methanosarcinaceae</taxon>
        <taxon>Methanolobus</taxon>
    </lineage>
</organism>
<gene>
    <name evidence="3" type="ORF">HWN40_06045</name>
</gene>
<keyword evidence="1" id="KW-0238">DNA-binding</keyword>
<dbReference type="PANTHER" id="PTHR46558:SF4">
    <property type="entry name" value="DNA-BIDING PHAGE PROTEIN"/>
    <property type="match status" value="1"/>
</dbReference>
<name>A0A7D5E7R6_9EURY</name>